<reference evidence="1" key="1">
    <citation type="submission" date="2023-03" db="EMBL/GenBank/DDBJ databases">
        <title>Massive genome expansion in bonnet fungi (Mycena s.s.) driven by repeated elements and novel gene families across ecological guilds.</title>
        <authorList>
            <consortium name="Lawrence Berkeley National Laboratory"/>
            <person name="Harder C.B."/>
            <person name="Miyauchi S."/>
            <person name="Viragh M."/>
            <person name="Kuo A."/>
            <person name="Thoen E."/>
            <person name="Andreopoulos B."/>
            <person name="Lu D."/>
            <person name="Skrede I."/>
            <person name="Drula E."/>
            <person name="Henrissat B."/>
            <person name="Morin E."/>
            <person name="Kohler A."/>
            <person name="Barry K."/>
            <person name="LaButti K."/>
            <person name="Morin E."/>
            <person name="Salamov A."/>
            <person name="Lipzen A."/>
            <person name="Mereny Z."/>
            <person name="Hegedus B."/>
            <person name="Baldrian P."/>
            <person name="Stursova M."/>
            <person name="Weitz H."/>
            <person name="Taylor A."/>
            <person name="Grigoriev I.V."/>
            <person name="Nagy L.G."/>
            <person name="Martin F."/>
            <person name="Kauserud H."/>
        </authorList>
    </citation>
    <scope>NUCLEOTIDE SEQUENCE</scope>
    <source>
        <strain evidence="1">CBHHK002</strain>
    </source>
</reference>
<accession>A0AAD7ERN4</accession>
<protein>
    <submittedName>
        <fullName evidence="1">Uncharacterized protein</fullName>
    </submittedName>
</protein>
<dbReference type="Proteomes" id="UP001218218">
    <property type="component" value="Unassembled WGS sequence"/>
</dbReference>
<comment type="caution">
    <text evidence="1">The sequence shown here is derived from an EMBL/GenBank/DDBJ whole genome shotgun (WGS) entry which is preliminary data.</text>
</comment>
<dbReference type="EMBL" id="JARIHO010000021">
    <property type="protein sequence ID" value="KAJ7346275.1"/>
    <property type="molecule type" value="Genomic_DNA"/>
</dbReference>
<name>A0AAD7ERN4_9AGAR</name>
<proteinExistence type="predicted"/>
<dbReference type="AlphaFoldDB" id="A0AAD7ERN4"/>
<evidence type="ECO:0000313" key="2">
    <source>
        <dbReference type="Proteomes" id="UP001218218"/>
    </source>
</evidence>
<evidence type="ECO:0000313" key="1">
    <source>
        <dbReference type="EMBL" id="KAJ7346275.1"/>
    </source>
</evidence>
<gene>
    <name evidence="1" type="ORF">DFH08DRAFT_810107</name>
</gene>
<organism evidence="1 2">
    <name type="scientific">Mycena albidolilacea</name>
    <dbReference type="NCBI Taxonomy" id="1033008"/>
    <lineage>
        <taxon>Eukaryota</taxon>
        <taxon>Fungi</taxon>
        <taxon>Dikarya</taxon>
        <taxon>Basidiomycota</taxon>
        <taxon>Agaricomycotina</taxon>
        <taxon>Agaricomycetes</taxon>
        <taxon>Agaricomycetidae</taxon>
        <taxon>Agaricales</taxon>
        <taxon>Marasmiineae</taxon>
        <taxon>Mycenaceae</taxon>
        <taxon>Mycena</taxon>
    </lineage>
</organism>
<keyword evidence="2" id="KW-1185">Reference proteome</keyword>
<sequence length="275" mass="30439">MAALDFPRKPGSGVGALWIESTLKLSRTSRNSESLGSGGKRGFAVDRITQANKGTWGRARIFSSPTNIGGIPAPGERCSVNFLGAARKTVHSRNLLDLPSTPVKRRRMNAHKEARRWPAKSHGQHQVIAHDKKPTVVVDLVKSRWLWICQPEIVGGGRITPCIENQHHGKDENGLFTILCRLHGLTSATRMHALEASVHFTAVFTVVWQRYGMLGRLVAQGRDGTVVHLYGDNPYGKLITMRTSYEVTNSHYDEHGGRRNDGGVLYYFLLASQPP</sequence>